<sequence length="77" mass="8803">MVLPWFPFIVRSGCVNKLPPSDWSQFGQETGKGKKGKPEKPAQPAPNTDFPFTVHISIRQNFRADLGRIHICIFKYM</sequence>
<protein>
    <submittedName>
        <fullName evidence="2">Uncharacterized protein</fullName>
    </submittedName>
</protein>
<accession>A0A0E9X4T3</accession>
<feature type="region of interest" description="Disordered" evidence="1">
    <location>
        <begin position="18"/>
        <end position="50"/>
    </location>
</feature>
<organism evidence="2">
    <name type="scientific">Anguilla anguilla</name>
    <name type="common">European freshwater eel</name>
    <name type="synonym">Muraena anguilla</name>
    <dbReference type="NCBI Taxonomy" id="7936"/>
    <lineage>
        <taxon>Eukaryota</taxon>
        <taxon>Metazoa</taxon>
        <taxon>Chordata</taxon>
        <taxon>Craniata</taxon>
        <taxon>Vertebrata</taxon>
        <taxon>Euteleostomi</taxon>
        <taxon>Actinopterygii</taxon>
        <taxon>Neopterygii</taxon>
        <taxon>Teleostei</taxon>
        <taxon>Anguilliformes</taxon>
        <taxon>Anguillidae</taxon>
        <taxon>Anguilla</taxon>
    </lineage>
</organism>
<proteinExistence type="predicted"/>
<evidence type="ECO:0000256" key="1">
    <source>
        <dbReference type="SAM" id="MobiDB-lite"/>
    </source>
</evidence>
<dbReference type="EMBL" id="GBXM01011702">
    <property type="protein sequence ID" value="JAH96875.1"/>
    <property type="molecule type" value="Transcribed_RNA"/>
</dbReference>
<dbReference type="AlphaFoldDB" id="A0A0E9X4T3"/>
<reference evidence="2" key="1">
    <citation type="submission" date="2014-11" db="EMBL/GenBank/DDBJ databases">
        <authorList>
            <person name="Amaro Gonzalez C."/>
        </authorList>
    </citation>
    <scope>NUCLEOTIDE SEQUENCE</scope>
</reference>
<reference evidence="2" key="2">
    <citation type="journal article" date="2015" name="Fish Shellfish Immunol.">
        <title>Early steps in the European eel (Anguilla anguilla)-Vibrio vulnificus interaction in the gills: Role of the RtxA13 toxin.</title>
        <authorList>
            <person name="Callol A."/>
            <person name="Pajuelo D."/>
            <person name="Ebbesson L."/>
            <person name="Teles M."/>
            <person name="MacKenzie S."/>
            <person name="Amaro C."/>
        </authorList>
    </citation>
    <scope>NUCLEOTIDE SEQUENCE</scope>
</reference>
<evidence type="ECO:0000313" key="2">
    <source>
        <dbReference type="EMBL" id="JAH96875.1"/>
    </source>
</evidence>
<name>A0A0E9X4T3_ANGAN</name>